<dbReference type="Pfam" id="PF00122">
    <property type="entry name" value="E1-E2_ATPase"/>
    <property type="match status" value="1"/>
</dbReference>
<evidence type="ECO:0000256" key="17">
    <source>
        <dbReference type="ARBA" id="ARBA00047295"/>
    </source>
</evidence>
<dbReference type="InterPro" id="IPR008250">
    <property type="entry name" value="ATPase_P-typ_transduc_dom_A_sf"/>
</dbReference>
<feature type="transmembrane region" description="Helical" evidence="19">
    <location>
        <begin position="750"/>
        <end position="773"/>
    </location>
</feature>
<dbReference type="SFLD" id="SFLDF00027">
    <property type="entry name" value="p-type_atpase"/>
    <property type="match status" value="1"/>
</dbReference>
<dbReference type="InterPro" id="IPR059000">
    <property type="entry name" value="ATPase_P-type_domA"/>
</dbReference>
<organism evidence="21">
    <name type="scientific">Eutreptiella gymnastica</name>
    <dbReference type="NCBI Taxonomy" id="73025"/>
    <lineage>
        <taxon>Eukaryota</taxon>
        <taxon>Discoba</taxon>
        <taxon>Euglenozoa</taxon>
        <taxon>Euglenida</taxon>
        <taxon>Spirocuta</taxon>
        <taxon>Euglenophyceae</taxon>
        <taxon>Eutreptiales</taxon>
        <taxon>Eutreptiaceae</taxon>
        <taxon>Eutreptiella</taxon>
    </lineage>
</organism>
<comment type="subcellular location">
    <subcellularLocation>
        <location evidence="2">Cell inner membrane</location>
        <topology evidence="2">Multi-pass membrane protein</topology>
    </subcellularLocation>
</comment>
<dbReference type="Gene3D" id="3.40.1110.10">
    <property type="entry name" value="Calcium-transporting ATPase, cytoplasmic domain N"/>
    <property type="match status" value="1"/>
</dbReference>
<evidence type="ECO:0000256" key="6">
    <source>
        <dbReference type="ARBA" id="ARBA00022475"/>
    </source>
</evidence>
<feature type="transmembrane region" description="Helical" evidence="19">
    <location>
        <begin position="824"/>
        <end position="845"/>
    </location>
</feature>
<dbReference type="CDD" id="cd02077">
    <property type="entry name" value="P-type_ATPase_Mg"/>
    <property type="match status" value="1"/>
</dbReference>
<evidence type="ECO:0000256" key="1">
    <source>
        <dbReference type="ARBA" id="ARBA00003954"/>
    </source>
</evidence>
<keyword evidence="7" id="KW-0997">Cell inner membrane</keyword>
<dbReference type="InterPro" id="IPR001757">
    <property type="entry name" value="P_typ_ATPase"/>
</dbReference>
<keyword evidence="14 19" id="KW-1133">Transmembrane helix</keyword>
<dbReference type="PRINTS" id="PR01836">
    <property type="entry name" value="MGATPASE"/>
</dbReference>
<evidence type="ECO:0000256" key="14">
    <source>
        <dbReference type="ARBA" id="ARBA00022989"/>
    </source>
</evidence>
<dbReference type="NCBIfam" id="TIGR01494">
    <property type="entry name" value="ATPase_P-type"/>
    <property type="match status" value="2"/>
</dbReference>
<feature type="domain" description="Cation-transporting P-type ATPase N-terminal" evidence="20">
    <location>
        <begin position="5"/>
        <end position="79"/>
    </location>
</feature>
<dbReference type="AlphaFoldDB" id="A0A7S4C7Z8"/>
<dbReference type="Pfam" id="PF13246">
    <property type="entry name" value="Cation_ATPase"/>
    <property type="match status" value="1"/>
</dbReference>
<keyword evidence="9 19" id="KW-0812">Transmembrane</keyword>
<evidence type="ECO:0000256" key="16">
    <source>
        <dbReference type="ARBA" id="ARBA00029806"/>
    </source>
</evidence>
<dbReference type="InterPro" id="IPR018303">
    <property type="entry name" value="ATPase_P-typ_P_site"/>
</dbReference>
<dbReference type="InterPro" id="IPR023299">
    <property type="entry name" value="ATPase_P-typ_cyto_dom_N"/>
</dbReference>
<dbReference type="SUPFAM" id="SSF56784">
    <property type="entry name" value="HAD-like"/>
    <property type="match status" value="1"/>
</dbReference>
<evidence type="ECO:0000256" key="8">
    <source>
        <dbReference type="ARBA" id="ARBA00022553"/>
    </source>
</evidence>
<feature type="transmembrane region" description="Helical" evidence="19">
    <location>
        <begin position="58"/>
        <end position="76"/>
    </location>
</feature>
<feature type="transmembrane region" description="Helical" evidence="19">
    <location>
        <begin position="82"/>
        <end position="99"/>
    </location>
</feature>
<dbReference type="InterPro" id="IPR023298">
    <property type="entry name" value="ATPase_P-typ_TM_dom_sf"/>
</dbReference>
<keyword evidence="13" id="KW-1278">Translocase</keyword>
<feature type="transmembrane region" description="Helical" evidence="19">
    <location>
        <begin position="785"/>
        <end position="803"/>
    </location>
</feature>
<dbReference type="SFLD" id="SFLDG00002">
    <property type="entry name" value="C1.7:_P-type_atpase_like"/>
    <property type="match status" value="1"/>
</dbReference>
<evidence type="ECO:0000256" key="3">
    <source>
        <dbReference type="ARBA" id="ARBA00008746"/>
    </source>
</evidence>
<evidence type="ECO:0000256" key="19">
    <source>
        <dbReference type="SAM" id="Phobius"/>
    </source>
</evidence>
<dbReference type="GO" id="GO:0015444">
    <property type="term" value="F:P-type magnesium transporter activity"/>
    <property type="evidence" value="ECO:0007669"/>
    <property type="project" value="UniProtKB-EC"/>
</dbReference>
<keyword evidence="10" id="KW-0547">Nucleotide-binding</keyword>
<name>A0A7S4C7Z8_9EUGL</name>
<gene>
    <name evidence="21" type="ORF">EGYM00163_LOCUS850</name>
</gene>
<keyword evidence="8" id="KW-0597">Phosphoprotein</keyword>
<dbReference type="SFLD" id="SFLDS00003">
    <property type="entry name" value="Haloacid_Dehalogenase"/>
    <property type="match status" value="1"/>
</dbReference>
<feature type="transmembrane region" description="Helical" evidence="19">
    <location>
        <begin position="851"/>
        <end position="869"/>
    </location>
</feature>
<dbReference type="SUPFAM" id="SSF81653">
    <property type="entry name" value="Calcium ATPase, transduction domain A"/>
    <property type="match status" value="1"/>
</dbReference>
<comment type="function">
    <text evidence="1">Mediates magnesium influx to the cytosol.</text>
</comment>
<keyword evidence="6" id="KW-1003">Cell membrane</keyword>
<accession>A0A7S4C7Z8</accession>
<evidence type="ECO:0000313" key="21">
    <source>
        <dbReference type="EMBL" id="CAE0789736.1"/>
    </source>
</evidence>
<protein>
    <recommendedName>
        <fullName evidence="5">Magnesium-transporting ATPase, P-type 1</fullName>
        <ecNumber evidence="4">7.2.2.14</ecNumber>
    </recommendedName>
    <alternativeName>
        <fullName evidence="16">Mg(2+) transport ATPase, P-type 1</fullName>
    </alternativeName>
</protein>
<reference evidence="21" key="1">
    <citation type="submission" date="2021-01" db="EMBL/GenBank/DDBJ databases">
        <authorList>
            <person name="Corre E."/>
            <person name="Pelletier E."/>
            <person name="Niang G."/>
            <person name="Scheremetjew M."/>
            <person name="Finn R."/>
            <person name="Kale V."/>
            <person name="Holt S."/>
            <person name="Cochrane G."/>
            <person name="Meng A."/>
            <person name="Brown T."/>
            <person name="Cohen L."/>
        </authorList>
    </citation>
    <scope>NUCLEOTIDE SEQUENCE</scope>
    <source>
        <strain evidence="21">CCMP1594</strain>
    </source>
</reference>
<evidence type="ECO:0000256" key="13">
    <source>
        <dbReference type="ARBA" id="ARBA00022967"/>
    </source>
</evidence>
<dbReference type="EMBL" id="HBJA01002728">
    <property type="protein sequence ID" value="CAE0789736.1"/>
    <property type="molecule type" value="Transcribed_RNA"/>
</dbReference>
<dbReference type="SUPFAM" id="SSF81665">
    <property type="entry name" value="Calcium ATPase, transmembrane domain M"/>
    <property type="match status" value="1"/>
</dbReference>
<evidence type="ECO:0000256" key="12">
    <source>
        <dbReference type="ARBA" id="ARBA00022842"/>
    </source>
</evidence>
<evidence type="ECO:0000256" key="11">
    <source>
        <dbReference type="ARBA" id="ARBA00022840"/>
    </source>
</evidence>
<feature type="transmembrane region" description="Helical" evidence="19">
    <location>
        <begin position="258"/>
        <end position="276"/>
    </location>
</feature>
<keyword evidence="11" id="KW-0067">ATP-binding</keyword>
<dbReference type="Pfam" id="PF00689">
    <property type="entry name" value="Cation_ATPase_C"/>
    <property type="match status" value="1"/>
</dbReference>
<dbReference type="SMART" id="SM00831">
    <property type="entry name" value="Cation_ATPase_N"/>
    <property type="match status" value="1"/>
</dbReference>
<evidence type="ECO:0000256" key="18">
    <source>
        <dbReference type="SAM" id="MobiDB-lite"/>
    </source>
</evidence>
<feature type="transmembrane region" description="Helical" evidence="19">
    <location>
        <begin position="288"/>
        <end position="312"/>
    </location>
</feature>
<comment type="catalytic activity">
    <reaction evidence="17">
        <text>Mg(2+)(out) + ATP + H2O = Mg(2+)(in) + ADP + phosphate + H(+)</text>
        <dbReference type="Rhea" id="RHEA:10260"/>
        <dbReference type="ChEBI" id="CHEBI:15377"/>
        <dbReference type="ChEBI" id="CHEBI:15378"/>
        <dbReference type="ChEBI" id="CHEBI:18420"/>
        <dbReference type="ChEBI" id="CHEBI:30616"/>
        <dbReference type="ChEBI" id="CHEBI:43474"/>
        <dbReference type="ChEBI" id="CHEBI:456216"/>
        <dbReference type="EC" id="7.2.2.14"/>
    </reaction>
</comment>
<evidence type="ECO:0000256" key="9">
    <source>
        <dbReference type="ARBA" id="ARBA00022692"/>
    </source>
</evidence>
<evidence type="ECO:0000256" key="10">
    <source>
        <dbReference type="ARBA" id="ARBA00022741"/>
    </source>
</evidence>
<evidence type="ECO:0000259" key="20">
    <source>
        <dbReference type="SMART" id="SM00831"/>
    </source>
</evidence>
<dbReference type="EC" id="7.2.2.14" evidence="4"/>
<dbReference type="InterPro" id="IPR036412">
    <property type="entry name" value="HAD-like_sf"/>
</dbReference>
<sequence length="881" mass="95868">MDAFEASQATIDEVFSAVDSSSHGLPSTEAARRLQCFGRNATLHADQQRSWYWQLLKAFNNPFVFVLLGLATVSLVTDDFAGALVLGTMALVSSSLAFWQEYRSSRAAEALRSLVHTQAVVSRIEAGARAQLSIDMELLVPGDMVSLSAGDLVPADGRVVASRHLHVNQATFTGESLPAEKAPTALPAGPAKSPQSPTNPVTDALELQNMCFMGTTVVSGSATLLVTATGPYTYFATLSKHALGKRPQTSFDQGVKQVTWLLIRFMAILVPIVFVINGFTKGDWYQAFYFGISVAVGLTPEMLPMIVTANLARGALVLSRCQVIVKQLSAIQNLGALDVLCTDKTGTLTADAVVLENHFDIRGQGSAVVLWHAYLNSFFQTGLRSLLDEAIITQAQRHEDWDVAQQYEVVDEIPFDFTRKRMSVVLKDKFATHGPTSKCTHLLVCKGAVEEVVSCCSRIQVNNNGDEEPLDAAATHQLYETVERYHREGERLIAVAYAKTPMKCDNKKYTVEDEAELTLMGFVSFLDPPKESAAAAVQALKAQGIELKVLTGDNELITRKVCKDIGLVVTGVLLGSDVAYFTDTELAETVAGVNVFAKLSPVQKCRIVQALRSNGCTLGFLGDGINDAPALKQADVGISVDTGTDIAKDAADIILLEKNLLVLERGVTEGRRTFVNIIKYMKMAASSNFGNVLSVVGASIMLPFLPMAPMQLLVQNLLYDLSQTAIPFDAVDPEYLSAPRRWAVPDLGRFMLCIGPISSVFDYSTFLLMWFVFGADDVKSTALFQSGWFVEGLLSQTLIVHMIRTSKVPFLESSPNPAVTIATVSVAIVGLCIPMTPLGTAIGLIPLPAEYYAWLCLILTAYCVLTQQLKRMYVRCFETWL</sequence>
<dbReference type="InterPro" id="IPR044492">
    <property type="entry name" value="P_typ_ATPase_HD_dom"/>
</dbReference>
<dbReference type="PANTHER" id="PTHR42861">
    <property type="entry name" value="CALCIUM-TRANSPORTING ATPASE"/>
    <property type="match status" value="1"/>
</dbReference>
<dbReference type="InterPro" id="IPR006068">
    <property type="entry name" value="ATPase_P-typ_cation-transptr_C"/>
</dbReference>
<dbReference type="InterPro" id="IPR006415">
    <property type="entry name" value="P-type_ATPase_IIIB"/>
</dbReference>
<dbReference type="NCBIfam" id="NF011702">
    <property type="entry name" value="PRK15122.1"/>
    <property type="match status" value="1"/>
</dbReference>
<evidence type="ECO:0000256" key="2">
    <source>
        <dbReference type="ARBA" id="ARBA00004429"/>
    </source>
</evidence>
<dbReference type="GO" id="GO:0005524">
    <property type="term" value="F:ATP binding"/>
    <property type="evidence" value="ECO:0007669"/>
    <property type="project" value="UniProtKB-KW"/>
</dbReference>
<dbReference type="Gene3D" id="1.20.1110.10">
    <property type="entry name" value="Calcium-transporting ATPase, transmembrane domain"/>
    <property type="match status" value="1"/>
</dbReference>
<dbReference type="InterPro" id="IPR004014">
    <property type="entry name" value="ATPase_P-typ_cation-transptr_N"/>
</dbReference>
<dbReference type="Gene3D" id="2.70.150.10">
    <property type="entry name" value="Calcium-transporting ATPase, cytoplasmic transduction domain A"/>
    <property type="match status" value="1"/>
</dbReference>
<dbReference type="PROSITE" id="PS00154">
    <property type="entry name" value="ATPASE_E1_E2"/>
    <property type="match status" value="1"/>
</dbReference>
<proteinExistence type="inferred from homology"/>
<dbReference type="Pfam" id="PF00690">
    <property type="entry name" value="Cation_ATPase_N"/>
    <property type="match status" value="1"/>
</dbReference>
<evidence type="ECO:0000256" key="7">
    <source>
        <dbReference type="ARBA" id="ARBA00022519"/>
    </source>
</evidence>
<evidence type="ECO:0000256" key="4">
    <source>
        <dbReference type="ARBA" id="ARBA00012786"/>
    </source>
</evidence>
<dbReference type="InterPro" id="IPR023214">
    <property type="entry name" value="HAD_sf"/>
</dbReference>
<keyword evidence="15 19" id="KW-0472">Membrane</keyword>
<dbReference type="NCBIfam" id="TIGR01524">
    <property type="entry name" value="ATPase-IIIB_Mg"/>
    <property type="match status" value="1"/>
</dbReference>
<dbReference type="GO" id="GO:0016887">
    <property type="term" value="F:ATP hydrolysis activity"/>
    <property type="evidence" value="ECO:0007669"/>
    <property type="project" value="InterPro"/>
</dbReference>
<dbReference type="GO" id="GO:0005886">
    <property type="term" value="C:plasma membrane"/>
    <property type="evidence" value="ECO:0007669"/>
    <property type="project" value="UniProtKB-SubCell"/>
</dbReference>
<feature type="region of interest" description="Disordered" evidence="18">
    <location>
        <begin position="178"/>
        <end position="200"/>
    </location>
</feature>
<dbReference type="Gene3D" id="3.40.50.1000">
    <property type="entry name" value="HAD superfamily/HAD-like"/>
    <property type="match status" value="1"/>
</dbReference>
<comment type="similarity">
    <text evidence="3">Belongs to the cation transport ATPase (P-type) (TC 3.A.3) family. Type IIIB subfamily.</text>
</comment>
<keyword evidence="12" id="KW-0460">Magnesium</keyword>
<evidence type="ECO:0000256" key="15">
    <source>
        <dbReference type="ARBA" id="ARBA00023136"/>
    </source>
</evidence>
<evidence type="ECO:0000256" key="5">
    <source>
        <dbReference type="ARBA" id="ARBA00013555"/>
    </source>
</evidence>